<dbReference type="GO" id="GO:0031122">
    <property type="term" value="P:cytoplasmic microtubule organization"/>
    <property type="evidence" value="ECO:0007669"/>
    <property type="project" value="TreeGrafter"/>
</dbReference>
<dbReference type="InterPro" id="IPR042241">
    <property type="entry name" value="GCP_C_sf"/>
</dbReference>
<evidence type="ECO:0000313" key="9">
    <source>
        <dbReference type="Proteomes" id="UP000054560"/>
    </source>
</evidence>
<dbReference type="GO" id="GO:0043015">
    <property type="term" value="F:gamma-tubulin binding"/>
    <property type="evidence" value="ECO:0007669"/>
    <property type="project" value="InterPro"/>
</dbReference>
<keyword evidence="4" id="KW-0493">Microtubule</keyword>
<dbReference type="PANTHER" id="PTHR19302">
    <property type="entry name" value="GAMMA TUBULIN COMPLEX PROTEIN"/>
    <property type="match status" value="1"/>
</dbReference>
<dbReference type="GO" id="GO:0000278">
    <property type="term" value="P:mitotic cell cycle"/>
    <property type="evidence" value="ECO:0007669"/>
    <property type="project" value="TreeGrafter"/>
</dbReference>
<dbReference type="InterPro" id="IPR040457">
    <property type="entry name" value="GCP_C"/>
</dbReference>
<evidence type="ECO:0000259" key="6">
    <source>
        <dbReference type="Pfam" id="PF04130"/>
    </source>
</evidence>
<gene>
    <name evidence="8" type="ORF">SARC_09496</name>
</gene>
<dbReference type="InterPro" id="IPR007259">
    <property type="entry name" value="GCP"/>
</dbReference>
<dbReference type="GO" id="GO:0000930">
    <property type="term" value="C:gamma-tubulin complex"/>
    <property type="evidence" value="ECO:0007669"/>
    <property type="project" value="TreeGrafter"/>
</dbReference>
<organism evidence="8 9">
    <name type="scientific">Sphaeroforma arctica JP610</name>
    <dbReference type="NCBI Taxonomy" id="667725"/>
    <lineage>
        <taxon>Eukaryota</taxon>
        <taxon>Ichthyosporea</taxon>
        <taxon>Ichthyophonida</taxon>
        <taxon>Sphaeroforma</taxon>
    </lineage>
</organism>
<dbReference type="STRING" id="667725.A0A0L0FMU7"/>
<dbReference type="GO" id="GO:0007020">
    <property type="term" value="P:microtubule nucleation"/>
    <property type="evidence" value="ECO:0007669"/>
    <property type="project" value="InterPro"/>
</dbReference>
<protein>
    <submittedName>
        <fullName evidence="8">Uncharacterized protein</fullName>
    </submittedName>
</protein>
<keyword evidence="3" id="KW-0963">Cytoplasm</keyword>
<feature type="domain" description="Gamma tubulin complex component C-terminal" evidence="6">
    <location>
        <begin position="123"/>
        <end position="233"/>
    </location>
</feature>
<comment type="similarity">
    <text evidence="2">Belongs to the TUBGCP family.</text>
</comment>
<feature type="domain" description="Gamma tubulin complex component protein N-terminal" evidence="7">
    <location>
        <begin position="1"/>
        <end position="120"/>
    </location>
</feature>
<dbReference type="GO" id="GO:0000922">
    <property type="term" value="C:spindle pole"/>
    <property type="evidence" value="ECO:0007669"/>
    <property type="project" value="InterPro"/>
</dbReference>
<evidence type="ECO:0000256" key="5">
    <source>
        <dbReference type="ARBA" id="ARBA00023212"/>
    </source>
</evidence>
<evidence type="ECO:0000256" key="1">
    <source>
        <dbReference type="ARBA" id="ARBA00004245"/>
    </source>
</evidence>
<dbReference type="InterPro" id="IPR041470">
    <property type="entry name" value="GCP_N"/>
</dbReference>
<dbReference type="Pfam" id="PF04130">
    <property type="entry name" value="GCP_C_terminal"/>
    <property type="match status" value="1"/>
</dbReference>
<dbReference type="Pfam" id="PF17681">
    <property type="entry name" value="GCP_N_terminal"/>
    <property type="match status" value="1"/>
</dbReference>
<dbReference type="eggNOG" id="KOG2000">
    <property type="taxonomic scope" value="Eukaryota"/>
</dbReference>
<keyword evidence="9" id="KW-1185">Reference proteome</keyword>
<sequence length="245" mass="27727">MYSRWVYDGAIEDPFFEFFVKVNADISDDSDHAWREKHVLDPKLVPNCVPLDTARTILLVGKSVYFIRQRCGDSAEIVPQEVREGGIEMFKYGQPGGLQSALDQAYSITGARLLDIMHNKFRLSVHMVALKKYLLLAQGDFVQALMENVDRELSCPAEKLYLHNLASTIQTAAQATTVKYEDAEVLERLDVRLEQVGREASTGYDLFLLDYHVHGPVNVVFTGTAMHQYHRLVGVYVESTGYAYL</sequence>
<accession>A0A0L0FMU7</accession>
<proteinExistence type="inferred from homology"/>
<dbReference type="OrthoDB" id="5860513at2759"/>
<dbReference type="PANTHER" id="PTHR19302:SF14">
    <property type="entry name" value="GAMMA-TUBULIN COMPLEX COMPONENT 3"/>
    <property type="match status" value="1"/>
</dbReference>
<dbReference type="GO" id="GO:0051011">
    <property type="term" value="F:microtubule minus-end binding"/>
    <property type="evidence" value="ECO:0007669"/>
    <property type="project" value="TreeGrafter"/>
</dbReference>
<dbReference type="AlphaFoldDB" id="A0A0L0FMU7"/>
<name>A0A0L0FMU7_9EUKA</name>
<comment type="subcellular location">
    <subcellularLocation>
        <location evidence="1">Cytoplasm</location>
        <location evidence="1">Cytoskeleton</location>
    </subcellularLocation>
</comment>
<dbReference type="Proteomes" id="UP000054560">
    <property type="component" value="Unassembled WGS sequence"/>
</dbReference>
<dbReference type="RefSeq" id="XP_014151964.1">
    <property type="nucleotide sequence ID" value="XM_014296489.1"/>
</dbReference>
<evidence type="ECO:0000256" key="4">
    <source>
        <dbReference type="ARBA" id="ARBA00022701"/>
    </source>
</evidence>
<reference evidence="8 9" key="1">
    <citation type="submission" date="2011-02" db="EMBL/GenBank/DDBJ databases">
        <title>The Genome Sequence of Sphaeroforma arctica JP610.</title>
        <authorList>
            <consortium name="The Broad Institute Genome Sequencing Platform"/>
            <person name="Russ C."/>
            <person name="Cuomo C."/>
            <person name="Young S.K."/>
            <person name="Zeng Q."/>
            <person name="Gargeya S."/>
            <person name="Alvarado L."/>
            <person name="Berlin A."/>
            <person name="Chapman S.B."/>
            <person name="Chen Z."/>
            <person name="Freedman E."/>
            <person name="Gellesch M."/>
            <person name="Goldberg J."/>
            <person name="Griggs A."/>
            <person name="Gujja S."/>
            <person name="Heilman E."/>
            <person name="Heiman D."/>
            <person name="Howarth C."/>
            <person name="Mehta T."/>
            <person name="Neiman D."/>
            <person name="Pearson M."/>
            <person name="Roberts A."/>
            <person name="Saif S."/>
            <person name="Shea T."/>
            <person name="Shenoy N."/>
            <person name="Sisk P."/>
            <person name="Stolte C."/>
            <person name="Sykes S."/>
            <person name="White J."/>
            <person name="Yandava C."/>
            <person name="Burger G."/>
            <person name="Gray M.W."/>
            <person name="Holland P.W.H."/>
            <person name="King N."/>
            <person name="Lang F.B.F."/>
            <person name="Roger A.J."/>
            <person name="Ruiz-Trillo I."/>
            <person name="Haas B."/>
            <person name="Nusbaum C."/>
            <person name="Birren B."/>
        </authorList>
    </citation>
    <scope>NUCLEOTIDE SEQUENCE [LARGE SCALE GENOMIC DNA]</scope>
    <source>
        <strain evidence="8 9">JP610</strain>
    </source>
</reference>
<keyword evidence="5" id="KW-0206">Cytoskeleton</keyword>
<dbReference type="GO" id="GO:0051225">
    <property type="term" value="P:spindle assembly"/>
    <property type="evidence" value="ECO:0007669"/>
    <property type="project" value="TreeGrafter"/>
</dbReference>
<dbReference type="GeneID" id="25910000"/>
<dbReference type="GO" id="GO:0005874">
    <property type="term" value="C:microtubule"/>
    <property type="evidence" value="ECO:0007669"/>
    <property type="project" value="UniProtKB-KW"/>
</dbReference>
<evidence type="ECO:0000259" key="7">
    <source>
        <dbReference type="Pfam" id="PF17681"/>
    </source>
</evidence>
<dbReference type="Gene3D" id="1.20.120.1900">
    <property type="entry name" value="Gamma-tubulin complex, C-terminal domain"/>
    <property type="match status" value="1"/>
</dbReference>
<dbReference type="EMBL" id="KQ242566">
    <property type="protein sequence ID" value="KNC78062.1"/>
    <property type="molecule type" value="Genomic_DNA"/>
</dbReference>
<dbReference type="GO" id="GO:0051321">
    <property type="term" value="P:meiotic cell cycle"/>
    <property type="evidence" value="ECO:0007669"/>
    <property type="project" value="TreeGrafter"/>
</dbReference>
<evidence type="ECO:0000256" key="2">
    <source>
        <dbReference type="ARBA" id="ARBA00010337"/>
    </source>
</evidence>
<evidence type="ECO:0000313" key="8">
    <source>
        <dbReference type="EMBL" id="KNC78062.1"/>
    </source>
</evidence>
<evidence type="ECO:0000256" key="3">
    <source>
        <dbReference type="ARBA" id="ARBA00022490"/>
    </source>
</evidence>